<dbReference type="AlphaFoldDB" id="A0A4Y2Q464"/>
<reference evidence="1 2" key="1">
    <citation type="journal article" date="2019" name="Sci. Rep.">
        <title>Orb-weaving spider Araneus ventricosus genome elucidates the spidroin gene catalogue.</title>
        <authorList>
            <person name="Kono N."/>
            <person name="Nakamura H."/>
            <person name="Ohtoshi R."/>
            <person name="Moran D.A.P."/>
            <person name="Shinohara A."/>
            <person name="Yoshida Y."/>
            <person name="Fujiwara M."/>
            <person name="Mori M."/>
            <person name="Tomita M."/>
            <person name="Arakawa K."/>
        </authorList>
    </citation>
    <scope>NUCLEOTIDE SEQUENCE [LARGE SCALE GENOMIC DNA]</scope>
</reference>
<dbReference type="EMBL" id="BGPR01012853">
    <property type="protein sequence ID" value="GBN58012.1"/>
    <property type="molecule type" value="Genomic_DNA"/>
</dbReference>
<sequence>MESKRTQNPRLHEPIPIRDTYARLAAHQRICLDWDLATRVENRKSAEWGDRRATVAHFGAYVNDVRNSSIKMGGERTGLRQMAYLQVEPSL</sequence>
<proteinExistence type="predicted"/>
<dbReference type="Proteomes" id="UP000499080">
    <property type="component" value="Unassembled WGS sequence"/>
</dbReference>
<keyword evidence="2" id="KW-1185">Reference proteome</keyword>
<name>A0A4Y2Q464_ARAVE</name>
<evidence type="ECO:0000313" key="2">
    <source>
        <dbReference type="Proteomes" id="UP000499080"/>
    </source>
</evidence>
<gene>
    <name evidence="1" type="ORF">AVEN_82495_1</name>
</gene>
<protein>
    <submittedName>
        <fullName evidence="1">Uncharacterized protein</fullName>
    </submittedName>
</protein>
<comment type="caution">
    <text evidence="1">The sequence shown here is derived from an EMBL/GenBank/DDBJ whole genome shotgun (WGS) entry which is preliminary data.</text>
</comment>
<evidence type="ECO:0000313" key="1">
    <source>
        <dbReference type="EMBL" id="GBN58012.1"/>
    </source>
</evidence>
<accession>A0A4Y2Q464</accession>
<organism evidence="1 2">
    <name type="scientific">Araneus ventricosus</name>
    <name type="common">Orbweaver spider</name>
    <name type="synonym">Epeira ventricosa</name>
    <dbReference type="NCBI Taxonomy" id="182803"/>
    <lineage>
        <taxon>Eukaryota</taxon>
        <taxon>Metazoa</taxon>
        <taxon>Ecdysozoa</taxon>
        <taxon>Arthropoda</taxon>
        <taxon>Chelicerata</taxon>
        <taxon>Arachnida</taxon>
        <taxon>Araneae</taxon>
        <taxon>Araneomorphae</taxon>
        <taxon>Entelegynae</taxon>
        <taxon>Araneoidea</taxon>
        <taxon>Araneidae</taxon>
        <taxon>Araneus</taxon>
    </lineage>
</organism>